<evidence type="ECO:0000256" key="3">
    <source>
        <dbReference type="ARBA" id="ARBA00022723"/>
    </source>
</evidence>
<dbReference type="Pfam" id="PF04324">
    <property type="entry name" value="Fer2_BFD"/>
    <property type="match status" value="1"/>
</dbReference>
<evidence type="ECO:0000256" key="1">
    <source>
        <dbReference type="ARBA" id="ARBA00022448"/>
    </source>
</evidence>
<keyword evidence="1" id="KW-0813">Transport</keyword>
<keyword evidence="3" id="KW-0479">Metal-binding</keyword>
<evidence type="ECO:0000259" key="9">
    <source>
        <dbReference type="Pfam" id="PF04324"/>
    </source>
</evidence>
<gene>
    <name evidence="10" type="ORF">M0638_18145</name>
</gene>
<evidence type="ECO:0000313" key="11">
    <source>
        <dbReference type="Proteomes" id="UP001139516"/>
    </source>
</evidence>
<dbReference type="Gene3D" id="1.10.10.1100">
    <property type="entry name" value="BFD-like [2Fe-2S]-binding domain"/>
    <property type="match status" value="1"/>
</dbReference>
<evidence type="ECO:0000256" key="6">
    <source>
        <dbReference type="ARBA" id="ARBA00023014"/>
    </source>
</evidence>
<dbReference type="InterPro" id="IPR052371">
    <property type="entry name" value="BFD-associated_ferredoxin"/>
</dbReference>
<comment type="similarity">
    <text evidence="8">Belongs to the Bfd family.</text>
</comment>
<sequence length="65" mass="7047">MYVCLCNALNERRLWQAIGDGAVRPGEVYALCGCRAQCGRCTAAILDLLRSEAAANARACDDQQQ</sequence>
<dbReference type="AlphaFoldDB" id="A0A9X1YCQ2"/>
<keyword evidence="11" id="KW-1185">Reference proteome</keyword>
<keyword evidence="2" id="KW-0001">2Fe-2S</keyword>
<dbReference type="GO" id="GO:0046872">
    <property type="term" value="F:metal ion binding"/>
    <property type="evidence" value="ECO:0007669"/>
    <property type="project" value="UniProtKB-KW"/>
</dbReference>
<dbReference type="PANTHER" id="PTHR37424">
    <property type="entry name" value="BACTERIOFERRITIN-ASSOCIATED FERREDOXIN"/>
    <property type="match status" value="1"/>
</dbReference>
<dbReference type="Proteomes" id="UP001139516">
    <property type="component" value="Unassembled WGS sequence"/>
</dbReference>
<accession>A0A9X1YCQ2</accession>
<evidence type="ECO:0000256" key="7">
    <source>
        <dbReference type="ARBA" id="ARBA00039386"/>
    </source>
</evidence>
<reference evidence="10" key="1">
    <citation type="submission" date="2022-04" db="EMBL/GenBank/DDBJ databases">
        <title>Roseomonas acroporae sp. nov., isolated from coral Acropora digitifera.</title>
        <authorList>
            <person name="Sun H."/>
        </authorList>
    </citation>
    <scope>NUCLEOTIDE SEQUENCE</scope>
    <source>
        <strain evidence="10">NAR14</strain>
    </source>
</reference>
<evidence type="ECO:0000256" key="8">
    <source>
        <dbReference type="ARBA" id="ARBA00046332"/>
    </source>
</evidence>
<dbReference type="EMBL" id="JALPRX010000078">
    <property type="protein sequence ID" value="MCK8786302.1"/>
    <property type="molecule type" value="Genomic_DNA"/>
</dbReference>
<name>A0A9X1YCQ2_9PROT</name>
<keyword evidence="6" id="KW-0411">Iron-sulfur</keyword>
<dbReference type="PANTHER" id="PTHR37424:SF1">
    <property type="entry name" value="BACTERIOFERRITIN-ASSOCIATED FERREDOXIN"/>
    <property type="match status" value="1"/>
</dbReference>
<evidence type="ECO:0000256" key="4">
    <source>
        <dbReference type="ARBA" id="ARBA00022982"/>
    </source>
</evidence>
<evidence type="ECO:0000256" key="2">
    <source>
        <dbReference type="ARBA" id="ARBA00022714"/>
    </source>
</evidence>
<dbReference type="InterPro" id="IPR041854">
    <property type="entry name" value="BFD-like_2Fe2S-bd_dom_sf"/>
</dbReference>
<dbReference type="InterPro" id="IPR007419">
    <property type="entry name" value="BFD-like_2Fe2S-bd_dom"/>
</dbReference>
<keyword evidence="4" id="KW-0249">Electron transport</keyword>
<dbReference type="RefSeq" id="WP_248668415.1">
    <property type="nucleotide sequence ID" value="NZ_JALPRX010000078.1"/>
</dbReference>
<keyword evidence="5" id="KW-0408">Iron</keyword>
<protein>
    <recommendedName>
        <fullName evidence="7">Bacterioferritin-associated ferredoxin</fullName>
    </recommendedName>
</protein>
<feature type="domain" description="BFD-like [2Fe-2S]-binding" evidence="9">
    <location>
        <begin position="2"/>
        <end position="50"/>
    </location>
</feature>
<dbReference type="GO" id="GO:0051537">
    <property type="term" value="F:2 iron, 2 sulfur cluster binding"/>
    <property type="evidence" value="ECO:0007669"/>
    <property type="project" value="UniProtKB-KW"/>
</dbReference>
<evidence type="ECO:0000313" key="10">
    <source>
        <dbReference type="EMBL" id="MCK8786302.1"/>
    </source>
</evidence>
<evidence type="ECO:0000256" key="5">
    <source>
        <dbReference type="ARBA" id="ARBA00023004"/>
    </source>
</evidence>
<comment type="caution">
    <text evidence="10">The sequence shown here is derived from an EMBL/GenBank/DDBJ whole genome shotgun (WGS) entry which is preliminary data.</text>
</comment>
<organism evidence="10 11">
    <name type="scientific">Roseomonas acroporae</name>
    <dbReference type="NCBI Taxonomy" id="2937791"/>
    <lineage>
        <taxon>Bacteria</taxon>
        <taxon>Pseudomonadati</taxon>
        <taxon>Pseudomonadota</taxon>
        <taxon>Alphaproteobacteria</taxon>
        <taxon>Acetobacterales</taxon>
        <taxon>Roseomonadaceae</taxon>
        <taxon>Roseomonas</taxon>
    </lineage>
</organism>
<proteinExistence type="inferred from homology"/>